<name>A0AAP0BVL5_9ASPA</name>
<dbReference type="AlphaFoldDB" id="A0AAP0BVL5"/>
<keyword evidence="2" id="KW-1185">Reference proteome</keyword>
<dbReference type="EMBL" id="JBBWWQ010000003">
    <property type="protein sequence ID" value="KAK8951081.1"/>
    <property type="molecule type" value="Genomic_DNA"/>
</dbReference>
<protein>
    <submittedName>
        <fullName evidence="1">Uncharacterized protein</fullName>
    </submittedName>
</protein>
<accession>A0AAP0BVL5</accession>
<proteinExistence type="predicted"/>
<sequence>MRMPDTGLIITSCYNIALVQLSEVQSLTFIPLHSSLPEKQKIICIEFIRDNHFIELKLKECSRIPHIIRTWMRYHEVIAEDWERHYKSRITLSQPQSGSTMLVELDDVI</sequence>
<comment type="caution">
    <text evidence="1">The sequence shown here is derived from an EMBL/GenBank/DDBJ whole genome shotgun (WGS) entry which is preliminary data.</text>
</comment>
<organism evidence="1 2">
    <name type="scientific">Platanthera zijinensis</name>
    <dbReference type="NCBI Taxonomy" id="2320716"/>
    <lineage>
        <taxon>Eukaryota</taxon>
        <taxon>Viridiplantae</taxon>
        <taxon>Streptophyta</taxon>
        <taxon>Embryophyta</taxon>
        <taxon>Tracheophyta</taxon>
        <taxon>Spermatophyta</taxon>
        <taxon>Magnoliopsida</taxon>
        <taxon>Liliopsida</taxon>
        <taxon>Asparagales</taxon>
        <taxon>Orchidaceae</taxon>
        <taxon>Orchidoideae</taxon>
        <taxon>Orchideae</taxon>
        <taxon>Orchidinae</taxon>
        <taxon>Platanthera</taxon>
    </lineage>
</organism>
<gene>
    <name evidence="1" type="ORF">KSP39_PZI004379</name>
</gene>
<reference evidence="1 2" key="1">
    <citation type="journal article" date="2022" name="Nat. Plants">
        <title>Genomes of leafy and leafless Platanthera orchids illuminate the evolution of mycoheterotrophy.</title>
        <authorList>
            <person name="Li M.H."/>
            <person name="Liu K.W."/>
            <person name="Li Z."/>
            <person name="Lu H.C."/>
            <person name="Ye Q.L."/>
            <person name="Zhang D."/>
            <person name="Wang J.Y."/>
            <person name="Li Y.F."/>
            <person name="Zhong Z.M."/>
            <person name="Liu X."/>
            <person name="Yu X."/>
            <person name="Liu D.K."/>
            <person name="Tu X.D."/>
            <person name="Liu B."/>
            <person name="Hao Y."/>
            <person name="Liao X.Y."/>
            <person name="Jiang Y.T."/>
            <person name="Sun W.H."/>
            <person name="Chen J."/>
            <person name="Chen Y.Q."/>
            <person name="Ai Y."/>
            <person name="Zhai J.W."/>
            <person name="Wu S.S."/>
            <person name="Zhou Z."/>
            <person name="Hsiao Y.Y."/>
            <person name="Wu W.L."/>
            <person name="Chen Y.Y."/>
            <person name="Lin Y.F."/>
            <person name="Hsu J.L."/>
            <person name="Li C.Y."/>
            <person name="Wang Z.W."/>
            <person name="Zhao X."/>
            <person name="Zhong W.Y."/>
            <person name="Ma X.K."/>
            <person name="Ma L."/>
            <person name="Huang J."/>
            <person name="Chen G.Z."/>
            <person name="Huang M.Z."/>
            <person name="Huang L."/>
            <person name="Peng D.H."/>
            <person name="Luo Y.B."/>
            <person name="Zou S.Q."/>
            <person name="Chen S.P."/>
            <person name="Lan S."/>
            <person name="Tsai W.C."/>
            <person name="Van de Peer Y."/>
            <person name="Liu Z.J."/>
        </authorList>
    </citation>
    <scope>NUCLEOTIDE SEQUENCE [LARGE SCALE GENOMIC DNA]</scope>
    <source>
        <strain evidence="1">Lor287</strain>
    </source>
</reference>
<evidence type="ECO:0000313" key="1">
    <source>
        <dbReference type="EMBL" id="KAK8951081.1"/>
    </source>
</evidence>
<evidence type="ECO:0000313" key="2">
    <source>
        <dbReference type="Proteomes" id="UP001418222"/>
    </source>
</evidence>
<dbReference type="Proteomes" id="UP001418222">
    <property type="component" value="Unassembled WGS sequence"/>
</dbReference>